<feature type="region of interest" description="Disordered" evidence="1">
    <location>
        <begin position="256"/>
        <end position="279"/>
    </location>
</feature>
<gene>
    <name evidence="2" type="ORF">SEMRO_319_G116320.1</name>
</gene>
<evidence type="ECO:0000313" key="3">
    <source>
        <dbReference type="Proteomes" id="UP001153069"/>
    </source>
</evidence>
<keyword evidence="3" id="KW-1185">Reference proteome</keyword>
<evidence type="ECO:0000313" key="2">
    <source>
        <dbReference type="EMBL" id="CAB9507762.1"/>
    </source>
</evidence>
<proteinExistence type="predicted"/>
<accession>A0A9N8HCH7</accession>
<dbReference type="Proteomes" id="UP001153069">
    <property type="component" value="Unassembled WGS sequence"/>
</dbReference>
<comment type="caution">
    <text evidence="2">The sequence shown here is derived from an EMBL/GenBank/DDBJ whole genome shotgun (WGS) entry which is preliminary data.</text>
</comment>
<evidence type="ECO:0000256" key="1">
    <source>
        <dbReference type="SAM" id="MobiDB-lite"/>
    </source>
</evidence>
<dbReference type="EMBL" id="CAICTM010000318">
    <property type="protein sequence ID" value="CAB9507762.1"/>
    <property type="molecule type" value="Genomic_DNA"/>
</dbReference>
<feature type="region of interest" description="Disordered" evidence="1">
    <location>
        <begin position="190"/>
        <end position="223"/>
    </location>
</feature>
<reference evidence="2" key="1">
    <citation type="submission" date="2020-06" db="EMBL/GenBank/DDBJ databases">
        <authorList>
            <consortium name="Plant Systems Biology data submission"/>
        </authorList>
    </citation>
    <scope>NUCLEOTIDE SEQUENCE</scope>
    <source>
        <strain evidence="2">D6</strain>
    </source>
</reference>
<feature type="compositionally biased region" description="Basic residues" evidence="1">
    <location>
        <begin position="194"/>
        <end position="208"/>
    </location>
</feature>
<dbReference type="OrthoDB" id="55910at2759"/>
<feature type="compositionally biased region" description="Polar residues" evidence="1">
    <location>
        <begin position="1"/>
        <end position="14"/>
    </location>
</feature>
<dbReference type="AlphaFoldDB" id="A0A9N8HCH7"/>
<feature type="compositionally biased region" description="Polar residues" evidence="1">
    <location>
        <begin position="53"/>
        <end position="64"/>
    </location>
</feature>
<protein>
    <recommendedName>
        <fullName evidence="4">BTB domain-containing protein</fullName>
    </recommendedName>
</protein>
<evidence type="ECO:0008006" key="4">
    <source>
        <dbReference type="Google" id="ProtNLM"/>
    </source>
</evidence>
<sequence length="279" mass="31143">MRKGQQSTSTNNNNDEYHPELVQIHKTTLETLSSLSSDGADLISFKEDGTCVTELSSRPPSATSFLLDEEKDKQESKKNHHKPGLPFRGLSEENSKRFNKSVYVMVSGTSFSVPREAFAKMEKLNWTRDESGVAHLETSPAIFEVLLGHLVFDSLPAYDTLSKKEYEEFEPMALTMGLYELIEHFDRSSDKRLRSTRGGRRSLLKKKSSSTSGSNGGKPIVLNSENTNVASMKLMAANSSISSCARFVASWKRKSTGKLRRRRSKATHDQLCSASDHVN</sequence>
<name>A0A9N8HCH7_9STRA</name>
<feature type="region of interest" description="Disordered" evidence="1">
    <location>
        <begin position="1"/>
        <end position="21"/>
    </location>
</feature>
<feature type="region of interest" description="Disordered" evidence="1">
    <location>
        <begin position="53"/>
        <end position="91"/>
    </location>
</feature>
<organism evidence="2 3">
    <name type="scientific">Seminavis robusta</name>
    <dbReference type="NCBI Taxonomy" id="568900"/>
    <lineage>
        <taxon>Eukaryota</taxon>
        <taxon>Sar</taxon>
        <taxon>Stramenopiles</taxon>
        <taxon>Ochrophyta</taxon>
        <taxon>Bacillariophyta</taxon>
        <taxon>Bacillariophyceae</taxon>
        <taxon>Bacillariophycidae</taxon>
        <taxon>Naviculales</taxon>
        <taxon>Naviculaceae</taxon>
        <taxon>Seminavis</taxon>
    </lineage>
</organism>
<feature type="compositionally biased region" description="Basic and acidic residues" evidence="1">
    <location>
        <begin position="68"/>
        <end position="77"/>
    </location>
</feature>
<feature type="compositionally biased region" description="Basic residues" evidence="1">
    <location>
        <begin position="256"/>
        <end position="265"/>
    </location>
</feature>